<keyword evidence="3" id="KW-1133">Transmembrane helix</keyword>
<organism evidence="4 5">
    <name type="scientific">Gymnopus androsaceus JB14</name>
    <dbReference type="NCBI Taxonomy" id="1447944"/>
    <lineage>
        <taxon>Eukaryota</taxon>
        <taxon>Fungi</taxon>
        <taxon>Dikarya</taxon>
        <taxon>Basidiomycota</taxon>
        <taxon>Agaricomycotina</taxon>
        <taxon>Agaricomycetes</taxon>
        <taxon>Agaricomycetidae</taxon>
        <taxon>Agaricales</taxon>
        <taxon>Marasmiineae</taxon>
        <taxon>Omphalotaceae</taxon>
        <taxon>Gymnopus</taxon>
    </lineage>
</organism>
<evidence type="ECO:0000256" key="2">
    <source>
        <dbReference type="ARBA" id="ARBA00035112"/>
    </source>
</evidence>
<dbReference type="Proteomes" id="UP000799118">
    <property type="component" value="Unassembled WGS sequence"/>
</dbReference>
<sequence>MGSAEYTPLGVQTDHSENNSQEDLLIMERNYARHRLWYLLGNGLLLLTSAIIFALSRHIALQVPIPKDFECSKLFSTPSPAQLAIKYQTVKFNGTFDFPSIYRGLPNPVLDAAWDSISINVKPTQMDKSVLEKIGKRDTPWLVKLREEDGGGFMSSYEMSHQLHCLNLLRKYTYREYYQGSDHSFHNKPDTFRTWHLDHCIEMIRTNLMCASDVGMITYEWVTNWTMPYPDFNTMHQCRDFDAILEWQAENVKHIPIHRLEGEVDRWTEVYLPTPP</sequence>
<comment type="pathway">
    <text evidence="1">Mycotoxin biosynthesis.</text>
</comment>
<dbReference type="PANTHER" id="PTHR33365">
    <property type="entry name" value="YALI0B05434P"/>
    <property type="match status" value="1"/>
</dbReference>
<name>A0A6A4HWR7_9AGAR</name>
<evidence type="ECO:0000256" key="1">
    <source>
        <dbReference type="ARBA" id="ARBA00004685"/>
    </source>
</evidence>
<keyword evidence="5" id="KW-1185">Reference proteome</keyword>
<dbReference type="InterPro" id="IPR021765">
    <property type="entry name" value="UstYa-like"/>
</dbReference>
<comment type="similarity">
    <text evidence="2">Belongs to the ustYa family.</text>
</comment>
<evidence type="ECO:0008006" key="6">
    <source>
        <dbReference type="Google" id="ProtNLM"/>
    </source>
</evidence>
<evidence type="ECO:0000313" key="5">
    <source>
        <dbReference type="Proteomes" id="UP000799118"/>
    </source>
</evidence>
<keyword evidence="3" id="KW-0472">Membrane</keyword>
<protein>
    <recommendedName>
        <fullName evidence="6">Tat pathway signal sequence</fullName>
    </recommendedName>
</protein>
<dbReference type="GO" id="GO:0043386">
    <property type="term" value="P:mycotoxin biosynthetic process"/>
    <property type="evidence" value="ECO:0007669"/>
    <property type="project" value="InterPro"/>
</dbReference>
<proteinExistence type="inferred from homology"/>
<gene>
    <name evidence="4" type="ORF">BT96DRAFT_992095</name>
</gene>
<dbReference type="PANTHER" id="PTHR33365:SF4">
    <property type="entry name" value="CYCLOCHLOROTINE BIOSYNTHESIS PROTEIN O"/>
    <property type="match status" value="1"/>
</dbReference>
<dbReference type="Pfam" id="PF11807">
    <property type="entry name" value="UstYa"/>
    <property type="match status" value="1"/>
</dbReference>
<reference evidence="4" key="1">
    <citation type="journal article" date="2019" name="Environ. Microbiol.">
        <title>Fungal ecological strategies reflected in gene transcription - a case study of two litter decomposers.</title>
        <authorList>
            <person name="Barbi F."/>
            <person name="Kohler A."/>
            <person name="Barry K."/>
            <person name="Baskaran P."/>
            <person name="Daum C."/>
            <person name="Fauchery L."/>
            <person name="Ihrmark K."/>
            <person name="Kuo A."/>
            <person name="LaButti K."/>
            <person name="Lipzen A."/>
            <person name="Morin E."/>
            <person name="Grigoriev I.V."/>
            <person name="Henrissat B."/>
            <person name="Lindahl B."/>
            <person name="Martin F."/>
        </authorList>
    </citation>
    <scope>NUCLEOTIDE SEQUENCE</scope>
    <source>
        <strain evidence="4">JB14</strain>
    </source>
</reference>
<dbReference type="OrthoDB" id="3687641at2759"/>
<evidence type="ECO:0000313" key="4">
    <source>
        <dbReference type="EMBL" id="KAE9401367.1"/>
    </source>
</evidence>
<feature type="transmembrane region" description="Helical" evidence="3">
    <location>
        <begin position="36"/>
        <end position="55"/>
    </location>
</feature>
<evidence type="ECO:0000256" key="3">
    <source>
        <dbReference type="SAM" id="Phobius"/>
    </source>
</evidence>
<dbReference type="EMBL" id="ML769446">
    <property type="protein sequence ID" value="KAE9401367.1"/>
    <property type="molecule type" value="Genomic_DNA"/>
</dbReference>
<accession>A0A6A4HWR7</accession>
<dbReference type="AlphaFoldDB" id="A0A6A4HWR7"/>
<keyword evidence="3" id="KW-0812">Transmembrane</keyword>